<evidence type="ECO:0000313" key="3">
    <source>
        <dbReference type="Proteomes" id="UP000261540"/>
    </source>
</evidence>
<dbReference type="GeneID" id="111843353"/>
<dbReference type="AlphaFoldDB" id="A0A3B3R6S8"/>
<accession>A0A3B3R6S8</accession>
<protein>
    <submittedName>
        <fullName evidence="2">ADP-ribosylation factor-like 14 effector protein</fullName>
    </submittedName>
</protein>
<evidence type="ECO:0000259" key="1">
    <source>
        <dbReference type="Pfam" id="PF14949"/>
    </source>
</evidence>
<feature type="domain" description="ARF7 effector protein C-terminal" evidence="1">
    <location>
        <begin position="150"/>
        <end position="250"/>
    </location>
</feature>
<dbReference type="PANTHER" id="PTHR46536:SF1">
    <property type="entry name" value="ARL14 EFFECTOR PROTEIN"/>
    <property type="match status" value="1"/>
</dbReference>
<dbReference type="Proteomes" id="UP000261540">
    <property type="component" value="Unplaced"/>
</dbReference>
<dbReference type="InterPro" id="IPR029264">
    <property type="entry name" value="ARF7EP_C"/>
</dbReference>
<sequence length="261" mass="29533">MAEMSPCSVGEQLQEASDCHKTFLSQEVGLSQLGVLPERDCLLLQLRTGLMGLMEQDTVCLHHHKVYVDLYEEAQRVCCDPFNSHRKAVRKGLRPIDLDDASFLTERFARHFVPGWKLCNRCTQLATGYTDLEAASRQRCRLDKEGKTAKALKSLEFTNPGRQTDFAAENNRRDKRRVNKYTSSDKQTMGTKSKVYDSKGLLIANGCDVCDCLDVECMGCFYPCPGCGSRKCGVECRCNRKWLYEQVEVEGGEIIRNKYAS</sequence>
<evidence type="ECO:0000313" key="2">
    <source>
        <dbReference type="Ensembl" id="ENSPKIP00000013635.1"/>
    </source>
</evidence>
<name>A0A3B3R6S8_9TELE</name>
<dbReference type="Ensembl" id="ENSPKIT00000038059.1">
    <property type="protein sequence ID" value="ENSPKIP00000013635.1"/>
    <property type="gene ID" value="ENSPKIG00000000982.1"/>
</dbReference>
<organism evidence="2 3">
    <name type="scientific">Paramormyrops kingsleyae</name>
    <dbReference type="NCBI Taxonomy" id="1676925"/>
    <lineage>
        <taxon>Eukaryota</taxon>
        <taxon>Metazoa</taxon>
        <taxon>Chordata</taxon>
        <taxon>Craniata</taxon>
        <taxon>Vertebrata</taxon>
        <taxon>Euteleostomi</taxon>
        <taxon>Actinopterygii</taxon>
        <taxon>Neopterygii</taxon>
        <taxon>Teleostei</taxon>
        <taxon>Osteoglossocephala</taxon>
        <taxon>Osteoglossomorpha</taxon>
        <taxon>Osteoglossiformes</taxon>
        <taxon>Mormyridae</taxon>
        <taxon>Paramormyrops</taxon>
    </lineage>
</organism>
<proteinExistence type="predicted"/>
<dbReference type="PANTHER" id="PTHR46536">
    <property type="entry name" value="ARL14 EFFECTOR PROTEIN"/>
    <property type="match status" value="1"/>
</dbReference>
<dbReference type="GeneTree" id="ENSGT00940000156586"/>
<dbReference type="RefSeq" id="XP_023666638.1">
    <property type="nucleotide sequence ID" value="XM_023810870.2"/>
</dbReference>
<dbReference type="CTD" id="120534"/>
<dbReference type="RefSeq" id="XP_072574495.1">
    <property type="nucleotide sequence ID" value="XM_072718394.1"/>
</dbReference>
<reference evidence="2" key="1">
    <citation type="submission" date="2025-08" db="UniProtKB">
        <authorList>
            <consortium name="Ensembl"/>
        </authorList>
    </citation>
    <scope>IDENTIFICATION</scope>
</reference>
<dbReference type="Pfam" id="PF14949">
    <property type="entry name" value="ARF7EP_C"/>
    <property type="match status" value="1"/>
</dbReference>
<keyword evidence="3" id="KW-1185">Reference proteome</keyword>
<reference evidence="2" key="2">
    <citation type="submission" date="2025-09" db="UniProtKB">
        <authorList>
            <consortium name="Ensembl"/>
        </authorList>
    </citation>
    <scope>IDENTIFICATION</scope>
</reference>